<dbReference type="Proteomes" id="UP001596310">
    <property type="component" value="Unassembled WGS sequence"/>
</dbReference>
<dbReference type="EMBL" id="JBHSSM010000017">
    <property type="protein sequence ID" value="MFC6315312.1"/>
    <property type="molecule type" value="Genomic_DNA"/>
</dbReference>
<reference evidence="2" key="1">
    <citation type="journal article" date="2019" name="Int. J. Syst. Evol. Microbiol.">
        <title>The Global Catalogue of Microorganisms (GCM) 10K type strain sequencing project: providing services to taxonomists for standard genome sequencing and annotation.</title>
        <authorList>
            <consortium name="The Broad Institute Genomics Platform"/>
            <consortium name="The Broad Institute Genome Sequencing Center for Infectious Disease"/>
            <person name="Wu L."/>
            <person name="Ma J."/>
        </authorList>
    </citation>
    <scope>NUCLEOTIDE SEQUENCE [LARGE SCALE GENOMIC DNA]</scope>
    <source>
        <strain evidence="2">CCM 8897</strain>
    </source>
</reference>
<gene>
    <name evidence="1" type="ORF">ACFQHW_07040</name>
</gene>
<dbReference type="RefSeq" id="WP_125597442.1">
    <property type="nucleotide sequence ID" value="NZ_JBHSSM010000017.1"/>
</dbReference>
<organism evidence="1 2">
    <name type="scientific">Lapidilactobacillus achengensis</name>
    <dbReference type="NCBI Taxonomy" id="2486000"/>
    <lineage>
        <taxon>Bacteria</taxon>
        <taxon>Bacillati</taxon>
        <taxon>Bacillota</taxon>
        <taxon>Bacilli</taxon>
        <taxon>Lactobacillales</taxon>
        <taxon>Lactobacillaceae</taxon>
        <taxon>Lapidilactobacillus</taxon>
    </lineage>
</organism>
<name>A0ABW1UMW1_9LACO</name>
<proteinExistence type="predicted"/>
<accession>A0ABW1UMW1</accession>
<evidence type="ECO:0000313" key="2">
    <source>
        <dbReference type="Proteomes" id="UP001596310"/>
    </source>
</evidence>
<sequence length="103" mass="11937">MGKKRNMDKGDLILLIVLVLLFGIFLGVRGDRFVRAQIAKQNKPTYEIVMGPTRDTVIRYTKVKGEVHEFPNPSQKLCVVVFNRTSKPNYYELRELQTPAWLK</sequence>
<protein>
    <recommendedName>
        <fullName evidence="3">Extracellular protein</fullName>
    </recommendedName>
</protein>
<comment type="caution">
    <text evidence="1">The sequence shown here is derived from an EMBL/GenBank/DDBJ whole genome shotgun (WGS) entry which is preliminary data.</text>
</comment>
<evidence type="ECO:0000313" key="1">
    <source>
        <dbReference type="EMBL" id="MFC6315312.1"/>
    </source>
</evidence>
<keyword evidence="2" id="KW-1185">Reference proteome</keyword>
<evidence type="ECO:0008006" key="3">
    <source>
        <dbReference type="Google" id="ProtNLM"/>
    </source>
</evidence>